<reference evidence="1 2" key="1">
    <citation type="journal article" date="2020" name="Sci. Rep.">
        <title>A novel cyanobacterial geosmin producer, revising GeoA distribution and dispersion patterns in Bacteria.</title>
        <authorList>
            <person name="Churro C."/>
            <person name="Semedo-Aguiar A.P."/>
            <person name="Silva A.D."/>
            <person name="Pereira-Leal J.B."/>
            <person name="Leite R.B."/>
        </authorList>
    </citation>
    <scope>NUCLEOTIDE SEQUENCE [LARGE SCALE GENOMIC DNA]</scope>
    <source>
        <strain evidence="1 2">IPMA8</strain>
    </source>
</reference>
<evidence type="ECO:0000313" key="1">
    <source>
        <dbReference type="EMBL" id="NQE35371.1"/>
    </source>
</evidence>
<name>A0ABX2CYI7_9CYAN</name>
<gene>
    <name evidence="1" type="ORF">E5S67_03102</name>
</gene>
<accession>A0ABX2CYI7</accession>
<proteinExistence type="predicted"/>
<keyword evidence="2" id="KW-1185">Reference proteome</keyword>
<comment type="caution">
    <text evidence="1">The sequence shown here is derived from an EMBL/GenBank/DDBJ whole genome shotgun (WGS) entry which is preliminary data.</text>
</comment>
<dbReference type="EMBL" id="SRRZ01000053">
    <property type="protein sequence ID" value="NQE35371.1"/>
    <property type="molecule type" value="Genomic_DNA"/>
</dbReference>
<evidence type="ECO:0000313" key="2">
    <source>
        <dbReference type="Proteomes" id="UP000702425"/>
    </source>
</evidence>
<sequence>MRYSAAQVFAAHFALIGKDIQAWVNFFAEDSV</sequence>
<organism evidence="1 2">
    <name type="scientific">Microcoleus asticus IPMA8</name>
    <dbReference type="NCBI Taxonomy" id="2563858"/>
    <lineage>
        <taxon>Bacteria</taxon>
        <taxon>Bacillati</taxon>
        <taxon>Cyanobacteriota</taxon>
        <taxon>Cyanophyceae</taxon>
        <taxon>Oscillatoriophycideae</taxon>
        <taxon>Oscillatoriales</taxon>
        <taxon>Microcoleaceae</taxon>
        <taxon>Microcoleus</taxon>
        <taxon>Microcoleus asticus</taxon>
    </lineage>
</organism>
<dbReference type="Proteomes" id="UP000702425">
    <property type="component" value="Unassembled WGS sequence"/>
</dbReference>
<protein>
    <submittedName>
        <fullName evidence="1">Uncharacterized protein</fullName>
    </submittedName>
</protein>